<reference evidence="1 2" key="1">
    <citation type="submission" date="2019-07" db="EMBL/GenBank/DDBJ databases">
        <title>De Novo Assembly of kiwifruit Actinidia rufa.</title>
        <authorList>
            <person name="Sugita-Konishi S."/>
            <person name="Sato K."/>
            <person name="Mori E."/>
            <person name="Abe Y."/>
            <person name="Kisaki G."/>
            <person name="Hamano K."/>
            <person name="Suezawa K."/>
            <person name="Otani M."/>
            <person name="Fukuda T."/>
            <person name="Manabe T."/>
            <person name="Gomi K."/>
            <person name="Tabuchi M."/>
            <person name="Akimitsu K."/>
            <person name="Kataoka I."/>
        </authorList>
    </citation>
    <scope>NUCLEOTIDE SEQUENCE [LARGE SCALE GENOMIC DNA]</scope>
    <source>
        <strain evidence="2">cv. Fuchu</strain>
    </source>
</reference>
<name>A0A7J0GX06_9ERIC</name>
<keyword evidence="2" id="KW-1185">Reference proteome</keyword>
<gene>
    <name evidence="1" type="ORF">Acr_24g0015650</name>
</gene>
<dbReference type="Proteomes" id="UP000585474">
    <property type="component" value="Unassembled WGS sequence"/>
</dbReference>
<sequence>MAGGERGFVCLISELKKLLLDQVRCVMTESSEVPMVVVASKVSSGKVVEAMFKVGNGGGPDNGWIVKANDETAWAIP</sequence>
<evidence type="ECO:0000313" key="2">
    <source>
        <dbReference type="Proteomes" id="UP000585474"/>
    </source>
</evidence>
<evidence type="ECO:0000313" key="1">
    <source>
        <dbReference type="EMBL" id="GFZ15375.1"/>
    </source>
</evidence>
<protein>
    <submittedName>
        <fullName evidence="1">Uncharacterized protein</fullName>
    </submittedName>
</protein>
<accession>A0A7J0GX06</accession>
<comment type="caution">
    <text evidence="1">The sequence shown here is derived from an EMBL/GenBank/DDBJ whole genome shotgun (WGS) entry which is preliminary data.</text>
</comment>
<proteinExistence type="predicted"/>
<organism evidence="1 2">
    <name type="scientific">Actinidia rufa</name>
    <dbReference type="NCBI Taxonomy" id="165716"/>
    <lineage>
        <taxon>Eukaryota</taxon>
        <taxon>Viridiplantae</taxon>
        <taxon>Streptophyta</taxon>
        <taxon>Embryophyta</taxon>
        <taxon>Tracheophyta</taxon>
        <taxon>Spermatophyta</taxon>
        <taxon>Magnoliopsida</taxon>
        <taxon>eudicotyledons</taxon>
        <taxon>Gunneridae</taxon>
        <taxon>Pentapetalae</taxon>
        <taxon>asterids</taxon>
        <taxon>Ericales</taxon>
        <taxon>Actinidiaceae</taxon>
        <taxon>Actinidia</taxon>
    </lineage>
</organism>
<dbReference type="EMBL" id="BJWL01000024">
    <property type="protein sequence ID" value="GFZ15375.1"/>
    <property type="molecule type" value="Genomic_DNA"/>
</dbReference>
<dbReference type="AlphaFoldDB" id="A0A7J0GX06"/>